<dbReference type="PRINTS" id="PR00127">
    <property type="entry name" value="CLPPROTEASEP"/>
</dbReference>
<dbReference type="GO" id="GO:0009368">
    <property type="term" value="C:endopeptidase Clp complex"/>
    <property type="evidence" value="ECO:0007669"/>
    <property type="project" value="TreeGrafter"/>
</dbReference>
<dbReference type="GO" id="GO:0051117">
    <property type="term" value="F:ATPase binding"/>
    <property type="evidence" value="ECO:0007669"/>
    <property type="project" value="TreeGrafter"/>
</dbReference>
<accession>A0AAW1SFM3</accession>
<evidence type="ECO:0000256" key="1">
    <source>
        <dbReference type="ARBA" id="ARBA00007039"/>
    </source>
</evidence>
<evidence type="ECO:0000256" key="2">
    <source>
        <dbReference type="RuleBase" id="RU003567"/>
    </source>
</evidence>
<dbReference type="CDD" id="cd07017">
    <property type="entry name" value="S14_ClpP_2"/>
    <property type="match status" value="1"/>
</dbReference>
<keyword evidence="4" id="KW-1185">Reference proteome</keyword>
<dbReference type="HAMAP" id="MF_00444">
    <property type="entry name" value="ClpP"/>
    <property type="match status" value="1"/>
</dbReference>
<organism evidence="3 4">
    <name type="scientific">Apatococcus lobatus</name>
    <dbReference type="NCBI Taxonomy" id="904363"/>
    <lineage>
        <taxon>Eukaryota</taxon>
        <taxon>Viridiplantae</taxon>
        <taxon>Chlorophyta</taxon>
        <taxon>core chlorophytes</taxon>
        <taxon>Trebouxiophyceae</taxon>
        <taxon>Chlorellales</taxon>
        <taxon>Chlorellaceae</taxon>
        <taxon>Apatococcus</taxon>
    </lineage>
</organism>
<dbReference type="EMBL" id="JALJOS010000001">
    <property type="protein sequence ID" value="KAK9844699.1"/>
    <property type="molecule type" value="Genomic_DNA"/>
</dbReference>
<dbReference type="InterPro" id="IPR023562">
    <property type="entry name" value="ClpP/TepA"/>
</dbReference>
<dbReference type="GO" id="GO:0009536">
    <property type="term" value="C:plastid"/>
    <property type="evidence" value="ECO:0007669"/>
    <property type="project" value="UniProtKB-ARBA"/>
</dbReference>
<dbReference type="SUPFAM" id="SSF52096">
    <property type="entry name" value="ClpP/crotonase"/>
    <property type="match status" value="1"/>
</dbReference>
<dbReference type="Gene3D" id="3.90.226.10">
    <property type="entry name" value="2-enoyl-CoA Hydratase, Chain A, domain 1"/>
    <property type="match status" value="1"/>
</dbReference>
<dbReference type="GO" id="GO:0006515">
    <property type="term" value="P:protein quality control for misfolded or incompletely synthesized proteins"/>
    <property type="evidence" value="ECO:0007669"/>
    <property type="project" value="TreeGrafter"/>
</dbReference>
<dbReference type="GO" id="GO:0004252">
    <property type="term" value="F:serine-type endopeptidase activity"/>
    <property type="evidence" value="ECO:0007669"/>
    <property type="project" value="InterPro"/>
</dbReference>
<gene>
    <name evidence="3" type="ORF">WJX74_005670</name>
</gene>
<comment type="similarity">
    <text evidence="1 2">Belongs to the peptidase S14 family.</text>
</comment>
<dbReference type="PANTHER" id="PTHR10381:SF46">
    <property type="entry name" value="ATP-DEPENDENT CLP PROTEASE PROTEOLYTIC SUBUNIT-RELATED PROTEIN 2, CHLOROPLASTIC"/>
    <property type="match status" value="1"/>
</dbReference>
<evidence type="ECO:0000313" key="3">
    <source>
        <dbReference type="EMBL" id="KAK9844699.1"/>
    </source>
</evidence>
<evidence type="ECO:0000313" key="4">
    <source>
        <dbReference type="Proteomes" id="UP001438707"/>
    </source>
</evidence>
<dbReference type="InterPro" id="IPR029045">
    <property type="entry name" value="ClpP/crotonase-like_dom_sf"/>
</dbReference>
<dbReference type="GO" id="GO:0004176">
    <property type="term" value="F:ATP-dependent peptidase activity"/>
    <property type="evidence" value="ECO:0007669"/>
    <property type="project" value="InterPro"/>
</dbReference>
<dbReference type="Proteomes" id="UP001438707">
    <property type="component" value="Unassembled WGS sequence"/>
</dbReference>
<dbReference type="PANTHER" id="PTHR10381">
    <property type="entry name" value="ATP-DEPENDENT CLP PROTEASE PROTEOLYTIC SUBUNIT"/>
    <property type="match status" value="1"/>
</dbReference>
<protein>
    <recommendedName>
        <fullName evidence="2">ATP-dependent Clp protease proteolytic subunit</fullName>
    </recommendedName>
</protein>
<reference evidence="3 4" key="1">
    <citation type="journal article" date="2024" name="Nat. Commun.">
        <title>Phylogenomics reveals the evolutionary origins of lichenization in chlorophyte algae.</title>
        <authorList>
            <person name="Puginier C."/>
            <person name="Libourel C."/>
            <person name="Otte J."/>
            <person name="Skaloud P."/>
            <person name="Haon M."/>
            <person name="Grisel S."/>
            <person name="Petersen M."/>
            <person name="Berrin J.G."/>
            <person name="Delaux P.M."/>
            <person name="Dal Grande F."/>
            <person name="Keller J."/>
        </authorList>
    </citation>
    <scope>NUCLEOTIDE SEQUENCE [LARGE SCALE GENOMIC DNA]</scope>
    <source>
        <strain evidence="3 4">SAG 2145</strain>
    </source>
</reference>
<comment type="caution">
    <text evidence="3">The sequence shown here is derived from an EMBL/GenBank/DDBJ whole genome shotgun (WGS) entry which is preliminary data.</text>
</comment>
<proteinExistence type="inferred from homology"/>
<dbReference type="AlphaFoldDB" id="A0AAW1SFM3"/>
<dbReference type="Pfam" id="PF00574">
    <property type="entry name" value="CLP_protease"/>
    <property type="match status" value="1"/>
</dbReference>
<name>A0AAW1SFM3_9CHLO</name>
<dbReference type="InterPro" id="IPR001907">
    <property type="entry name" value="ClpP"/>
</dbReference>
<sequence length="277" mass="30870">MAHVGLLRPTCVCPPSRRTKPAFSVKLPVQYAGFQSVDRFPCQPLRDTSTCFWTNTSRACAGARQSNGPRRRVTQMPIGVPKVPYRSAQAGGWQWIDIWNCLYRERIIFLSKAVDEELGNQLVATMLYLDSENKKDMQLYINCSGGEVVPCLALHDTMRHIGSSVATVGFGGCMGMSGFMLAVGAKGKRYLLPNTRVMLHHPSGTARGQATDIHNEARELMRLRNYVNNVLSNATGQPLPKVQHDFNRNKFFDAQEAKDYGIVDQIIRPPRSQSLGV</sequence>